<reference evidence="1" key="1">
    <citation type="journal article" date="2023" name="G3 (Bethesda)">
        <title>Whole genome assembly and annotation of the endangered Caribbean coral Acropora cervicornis.</title>
        <authorList>
            <person name="Selwyn J.D."/>
            <person name="Vollmer S.V."/>
        </authorList>
    </citation>
    <scope>NUCLEOTIDE SEQUENCE</scope>
    <source>
        <strain evidence="1">K2</strain>
    </source>
</reference>
<accession>A0AAD9V7A5</accession>
<protein>
    <submittedName>
        <fullName evidence="1">Uncharacterized protein</fullName>
    </submittedName>
</protein>
<gene>
    <name evidence="1" type="ORF">P5673_012828</name>
</gene>
<organism evidence="1 2">
    <name type="scientific">Acropora cervicornis</name>
    <name type="common">Staghorn coral</name>
    <dbReference type="NCBI Taxonomy" id="6130"/>
    <lineage>
        <taxon>Eukaryota</taxon>
        <taxon>Metazoa</taxon>
        <taxon>Cnidaria</taxon>
        <taxon>Anthozoa</taxon>
        <taxon>Hexacorallia</taxon>
        <taxon>Scleractinia</taxon>
        <taxon>Astrocoeniina</taxon>
        <taxon>Acroporidae</taxon>
        <taxon>Acropora</taxon>
    </lineage>
</organism>
<proteinExistence type="predicted"/>
<comment type="caution">
    <text evidence="1">The sequence shown here is derived from an EMBL/GenBank/DDBJ whole genome shotgun (WGS) entry which is preliminary data.</text>
</comment>
<name>A0AAD9V7A5_ACRCE</name>
<evidence type="ECO:0000313" key="2">
    <source>
        <dbReference type="Proteomes" id="UP001249851"/>
    </source>
</evidence>
<dbReference type="AlphaFoldDB" id="A0AAD9V7A5"/>
<dbReference type="Proteomes" id="UP001249851">
    <property type="component" value="Unassembled WGS sequence"/>
</dbReference>
<evidence type="ECO:0000313" key="1">
    <source>
        <dbReference type="EMBL" id="KAK2563824.1"/>
    </source>
</evidence>
<sequence>MAVAYLYCLQPVQWSHPMGYPAGRISLHKILALLSSLSTSILRVEYIDVERLDEKVETGGRVEEEGTVIVAIDGDGRVESG</sequence>
<dbReference type="EMBL" id="JARQWQ010000024">
    <property type="protein sequence ID" value="KAK2563824.1"/>
    <property type="molecule type" value="Genomic_DNA"/>
</dbReference>
<keyword evidence="2" id="KW-1185">Reference proteome</keyword>
<reference evidence="1" key="2">
    <citation type="journal article" date="2023" name="Science">
        <title>Genomic signatures of disease resistance in endangered staghorn corals.</title>
        <authorList>
            <person name="Vollmer S.V."/>
            <person name="Selwyn J.D."/>
            <person name="Despard B.A."/>
            <person name="Roesel C.L."/>
        </authorList>
    </citation>
    <scope>NUCLEOTIDE SEQUENCE</scope>
    <source>
        <strain evidence="1">K2</strain>
    </source>
</reference>